<evidence type="ECO:0000259" key="13">
    <source>
        <dbReference type="PROSITE" id="PS50106"/>
    </source>
</evidence>
<dbReference type="GO" id="GO:0007098">
    <property type="term" value="P:centrosome cycle"/>
    <property type="evidence" value="ECO:0007669"/>
    <property type="project" value="TreeGrafter"/>
</dbReference>
<dbReference type="FunFam" id="2.30.42.10:FF:000030">
    <property type="entry name" value="Partitioning defective 6 homolog beta"/>
    <property type="match status" value="1"/>
</dbReference>
<dbReference type="GO" id="GO:0005634">
    <property type="term" value="C:nucleus"/>
    <property type="evidence" value="ECO:0007669"/>
    <property type="project" value="TreeGrafter"/>
</dbReference>
<dbReference type="SUPFAM" id="SSF54277">
    <property type="entry name" value="CAD &amp; PB1 domains"/>
    <property type="match status" value="1"/>
</dbReference>
<dbReference type="SUPFAM" id="SSF50156">
    <property type="entry name" value="PDZ domain-like"/>
    <property type="match status" value="1"/>
</dbReference>
<dbReference type="PANTHER" id="PTHR14102">
    <property type="entry name" value="PAR-6-RELATED"/>
    <property type="match status" value="1"/>
</dbReference>
<sequence length="349" mass="38481">MPKPTKSQASSLVEVKSKFDAEFRRFSVNREKLTKFDDFNHLVEVIHGLPNIPFVIAYTDPKDGDLLPINNDDNFVRALMIAGPLLRLLVQKKGQSYGETNGYGTLGSRRRNPLITKLIQSEVKLRPHVEISLPEDFRRVSAIIDVDIVPETQRRVKLMKNGSDKPLGFYIRDGNSVRVTMNGLVKVAGIFISRLVAGGLAESTGLLAVNDEVLEVNGIDVSGKTLDQVTDMMVANSSNLIITVKPVNQRNNIVLRRRAAAAAGGHISQKSTLSLQSGISGLSCDSDEIREVDDEDFVKEHLTKDKEEDSEADVKEKSKAKNESKESSPAKATEESGENGKTDEDYMTL</sequence>
<dbReference type="EMBL" id="JAODUO010000054">
    <property type="protein sequence ID" value="KAK2191316.1"/>
    <property type="molecule type" value="Genomic_DNA"/>
</dbReference>
<dbReference type="Pfam" id="PF00595">
    <property type="entry name" value="PDZ"/>
    <property type="match status" value="1"/>
</dbReference>
<dbReference type="SMART" id="SM00666">
    <property type="entry name" value="PB1"/>
    <property type="match status" value="1"/>
</dbReference>
<dbReference type="InterPro" id="IPR036034">
    <property type="entry name" value="PDZ_sf"/>
</dbReference>
<accession>A0AAD9PB71</accession>
<dbReference type="CDD" id="cd06718">
    <property type="entry name" value="PDZ_Par6-like"/>
    <property type="match status" value="1"/>
</dbReference>
<comment type="similarity">
    <text evidence="4">Belongs to the PAR6 family.</text>
</comment>
<dbReference type="InterPro" id="IPR034868">
    <property type="entry name" value="PB1_Par6"/>
</dbReference>
<evidence type="ECO:0000256" key="8">
    <source>
        <dbReference type="ARBA" id="ARBA00022618"/>
    </source>
</evidence>
<name>A0AAD9PB71_RIDPI</name>
<dbReference type="InterPro" id="IPR000270">
    <property type="entry name" value="PB1_dom"/>
</dbReference>
<evidence type="ECO:0000313" key="16">
    <source>
        <dbReference type="Proteomes" id="UP001209878"/>
    </source>
</evidence>
<evidence type="ECO:0000259" key="14">
    <source>
        <dbReference type="PROSITE" id="PS51745"/>
    </source>
</evidence>
<dbReference type="FunFam" id="3.10.20.90:FF:000031">
    <property type="entry name" value="Partitioning defective 6 homolog alpha"/>
    <property type="match status" value="1"/>
</dbReference>
<keyword evidence="6" id="KW-1003">Cell membrane</keyword>
<keyword evidence="5" id="KW-0796">Tight junction</keyword>
<gene>
    <name evidence="15" type="ORF">NP493_54g01064</name>
</gene>
<evidence type="ECO:0000256" key="1">
    <source>
        <dbReference type="ARBA" id="ARBA00004236"/>
    </source>
</evidence>
<evidence type="ECO:0000256" key="11">
    <source>
        <dbReference type="ARBA" id="ARBA00023306"/>
    </source>
</evidence>
<dbReference type="GO" id="GO:0060341">
    <property type="term" value="P:regulation of cellular localization"/>
    <property type="evidence" value="ECO:0007669"/>
    <property type="project" value="TreeGrafter"/>
</dbReference>
<comment type="caution">
    <text evidence="15">The sequence shown here is derived from an EMBL/GenBank/DDBJ whole genome shotgun (WGS) entry which is preliminary data.</text>
</comment>
<feature type="domain" description="PDZ" evidence="13">
    <location>
        <begin position="155"/>
        <end position="248"/>
    </location>
</feature>
<feature type="region of interest" description="Disordered" evidence="12">
    <location>
        <begin position="293"/>
        <end position="349"/>
    </location>
</feature>
<evidence type="ECO:0000256" key="5">
    <source>
        <dbReference type="ARBA" id="ARBA00022427"/>
    </source>
</evidence>
<evidence type="ECO:0000256" key="7">
    <source>
        <dbReference type="ARBA" id="ARBA00022490"/>
    </source>
</evidence>
<evidence type="ECO:0000256" key="4">
    <source>
        <dbReference type="ARBA" id="ARBA00008625"/>
    </source>
</evidence>
<reference evidence="15" key="1">
    <citation type="journal article" date="2023" name="Mol. Biol. Evol.">
        <title>Third-Generation Sequencing Reveals the Adaptive Role of the Epigenome in Three Deep-Sea Polychaetes.</title>
        <authorList>
            <person name="Perez M."/>
            <person name="Aroh O."/>
            <person name="Sun Y."/>
            <person name="Lan Y."/>
            <person name="Juniper S.K."/>
            <person name="Young C.R."/>
            <person name="Angers B."/>
            <person name="Qian P.Y."/>
        </authorList>
    </citation>
    <scope>NUCLEOTIDE SEQUENCE</scope>
    <source>
        <strain evidence="15">R07B-5</strain>
    </source>
</reference>
<dbReference type="GO" id="GO:0007163">
    <property type="term" value="P:establishment or maintenance of cell polarity"/>
    <property type="evidence" value="ECO:0007669"/>
    <property type="project" value="TreeGrafter"/>
</dbReference>
<evidence type="ECO:0000256" key="6">
    <source>
        <dbReference type="ARBA" id="ARBA00022475"/>
    </source>
</evidence>
<dbReference type="InterPro" id="IPR001478">
    <property type="entry name" value="PDZ"/>
</dbReference>
<dbReference type="Proteomes" id="UP001209878">
    <property type="component" value="Unassembled WGS sequence"/>
</dbReference>
<dbReference type="AlphaFoldDB" id="A0AAD9PB71"/>
<dbReference type="SMART" id="SM00228">
    <property type="entry name" value="PDZ"/>
    <property type="match status" value="1"/>
</dbReference>
<evidence type="ECO:0000256" key="12">
    <source>
        <dbReference type="SAM" id="MobiDB-lite"/>
    </source>
</evidence>
<keyword evidence="10" id="KW-0472">Membrane</keyword>
<keyword evidence="11" id="KW-0131">Cell cycle</keyword>
<keyword evidence="9" id="KW-0965">Cell junction</keyword>
<dbReference type="CDD" id="cd06403">
    <property type="entry name" value="PB1_Par6"/>
    <property type="match status" value="1"/>
</dbReference>
<evidence type="ECO:0000313" key="15">
    <source>
        <dbReference type="EMBL" id="KAK2191316.1"/>
    </source>
</evidence>
<feature type="compositionally biased region" description="Basic and acidic residues" evidence="12">
    <location>
        <begin position="298"/>
        <end position="349"/>
    </location>
</feature>
<dbReference type="PANTHER" id="PTHR14102:SF11">
    <property type="entry name" value="LD29223P"/>
    <property type="match status" value="1"/>
</dbReference>
<dbReference type="Pfam" id="PF00564">
    <property type="entry name" value="PB1"/>
    <property type="match status" value="1"/>
</dbReference>
<dbReference type="InterPro" id="IPR051741">
    <property type="entry name" value="PAR6_homolog"/>
</dbReference>
<keyword evidence="7" id="KW-0963">Cytoplasm</keyword>
<feature type="domain" description="PB1" evidence="14">
    <location>
        <begin position="12"/>
        <end position="93"/>
    </location>
</feature>
<keyword evidence="8" id="KW-0132">Cell division</keyword>
<comment type="subcellular location">
    <subcellularLocation>
        <location evidence="2">Cell junction</location>
        <location evidence="2">Tight junction</location>
    </subcellularLocation>
    <subcellularLocation>
        <location evidence="1">Cell membrane</location>
    </subcellularLocation>
    <subcellularLocation>
        <location evidence="3">Cytoplasm</location>
    </subcellularLocation>
</comment>
<evidence type="ECO:0000256" key="3">
    <source>
        <dbReference type="ARBA" id="ARBA00004496"/>
    </source>
</evidence>
<proteinExistence type="inferred from homology"/>
<dbReference type="GO" id="GO:0005923">
    <property type="term" value="C:bicellular tight junction"/>
    <property type="evidence" value="ECO:0007669"/>
    <property type="project" value="UniProtKB-SubCell"/>
</dbReference>
<evidence type="ECO:0000256" key="9">
    <source>
        <dbReference type="ARBA" id="ARBA00022949"/>
    </source>
</evidence>
<dbReference type="PROSITE" id="PS50106">
    <property type="entry name" value="PDZ"/>
    <property type="match status" value="1"/>
</dbReference>
<dbReference type="GO" id="GO:0051301">
    <property type="term" value="P:cell division"/>
    <property type="evidence" value="ECO:0007669"/>
    <property type="project" value="UniProtKB-KW"/>
</dbReference>
<dbReference type="Gene3D" id="3.10.20.90">
    <property type="entry name" value="Phosphatidylinositol 3-kinase Catalytic Subunit, Chain A, domain 1"/>
    <property type="match status" value="1"/>
</dbReference>
<dbReference type="GO" id="GO:0005938">
    <property type="term" value="C:cell cortex"/>
    <property type="evidence" value="ECO:0007669"/>
    <property type="project" value="TreeGrafter"/>
</dbReference>
<dbReference type="Gene3D" id="2.30.42.10">
    <property type="match status" value="1"/>
</dbReference>
<keyword evidence="16" id="KW-1185">Reference proteome</keyword>
<dbReference type="GO" id="GO:0016324">
    <property type="term" value="C:apical plasma membrane"/>
    <property type="evidence" value="ECO:0007669"/>
    <property type="project" value="TreeGrafter"/>
</dbReference>
<evidence type="ECO:0008006" key="17">
    <source>
        <dbReference type="Google" id="ProtNLM"/>
    </source>
</evidence>
<dbReference type="PROSITE" id="PS51745">
    <property type="entry name" value="PB1"/>
    <property type="match status" value="1"/>
</dbReference>
<organism evidence="15 16">
    <name type="scientific">Ridgeia piscesae</name>
    <name type="common">Tubeworm</name>
    <dbReference type="NCBI Taxonomy" id="27915"/>
    <lineage>
        <taxon>Eukaryota</taxon>
        <taxon>Metazoa</taxon>
        <taxon>Spiralia</taxon>
        <taxon>Lophotrochozoa</taxon>
        <taxon>Annelida</taxon>
        <taxon>Polychaeta</taxon>
        <taxon>Sedentaria</taxon>
        <taxon>Canalipalpata</taxon>
        <taxon>Sabellida</taxon>
        <taxon>Siboglinidae</taxon>
        <taxon>Ridgeia</taxon>
    </lineage>
</organism>
<protein>
    <recommendedName>
        <fullName evidence="17">Partitioning defective protein 6</fullName>
    </recommendedName>
</protein>
<dbReference type="InterPro" id="IPR053793">
    <property type="entry name" value="PB1-like"/>
</dbReference>
<evidence type="ECO:0000256" key="2">
    <source>
        <dbReference type="ARBA" id="ARBA00004435"/>
    </source>
</evidence>
<evidence type="ECO:0000256" key="10">
    <source>
        <dbReference type="ARBA" id="ARBA00023136"/>
    </source>
</evidence>